<accession>A0A2W4UG50</accession>
<proteinExistence type="predicted"/>
<dbReference type="Proteomes" id="UP000249354">
    <property type="component" value="Unassembled WGS sequence"/>
</dbReference>
<reference evidence="1 2" key="2">
    <citation type="submission" date="2018-06" db="EMBL/GenBank/DDBJ databases">
        <title>Metagenomic assembly of (sub)arctic Cyanobacteria and their associated microbiome from non-axenic cultures.</title>
        <authorList>
            <person name="Baurain D."/>
        </authorList>
    </citation>
    <scope>NUCLEOTIDE SEQUENCE [LARGE SCALE GENOMIC DNA]</scope>
    <source>
        <strain evidence="1">ULC129bin1</strain>
    </source>
</reference>
<dbReference type="EMBL" id="QBMC01000043">
    <property type="protein sequence ID" value="PZO19512.1"/>
    <property type="molecule type" value="Genomic_DNA"/>
</dbReference>
<evidence type="ECO:0008006" key="3">
    <source>
        <dbReference type="Google" id="ProtNLM"/>
    </source>
</evidence>
<evidence type="ECO:0000313" key="1">
    <source>
        <dbReference type="EMBL" id="PZO19512.1"/>
    </source>
</evidence>
<reference evidence="2" key="1">
    <citation type="submission" date="2018-04" db="EMBL/GenBank/DDBJ databases">
        <authorList>
            <person name="Cornet L."/>
        </authorList>
    </citation>
    <scope>NUCLEOTIDE SEQUENCE [LARGE SCALE GENOMIC DNA]</scope>
</reference>
<dbReference type="AlphaFoldDB" id="A0A2W4UG50"/>
<protein>
    <recommendedName>
        <fullName evidence="3">Outer membrane protein beta-barrel domain-containing protein</fullName>
    </recommendedName>
</protein>
<name>A0A2W4UG50_9CYAN</name>
<comment type="caution">
    <text evidence="1">The sequence shown here is derived from an EMBL/GenBank/DDBJ whole genome shotgun (WGS) entry which is preliminary data.</text>
</comment>
<evidence type="ECO:0000313" key="2">
    <source>
        <dbReference type="Proteomes" id="UP000249354"/>
    </source>
</evidence>
<sequence length="144" mass="14567">MAMAVQAPANAQAAYGSYVGIGGGLGLGDNSDFALVINGRYNILELPISVRGAAFIGDGSAFVPTVSYDYPLNFNTEVYVGIGASFASEGSIVGDKSAFVIQPGVDYTKPDSNLVIFGNAIFAIGGEEGGGTATAIQSGVGIQF</sequence>
<gene>
    <name evidence="1" type="ORF">DCF25_08465</name>
</gene>
<organism evidence="1 2">
    <name type="scientific">Leptolyngbya foveolarum</name>
    <dbReference type="NCBI Taxonomy" id="47253"/>
    <lineage>
        <taxon>Bacteria</taxon>
        <taxon>Bacillati</taxon>
        <taxon>Cyanobacteriota</taxon>
        <taxon>Cyanophyceae</taxon>
        <taxon>Leptolyngbyales</taxon>
        <taxon>Leptolyngbyaceae</taxon>
        <taxon>Leptolyngbya group</taxon>
        <taxon>Leptolyngbya</taxon>
    </lineage>
</organism>